<dbReference type="Pfam" id="PF12973">
    <property type="entry name" value="Cupin_7"/>
    <property type="match status" value="1"/>
</dbReference>
<dbReference type="EMBL" id="UINC01048285">
    <property type="protein sequence ID" value="SVB58642.1"/>
    <property type="molecule type" value="Genomic_DNA"/>
</dbReference>
<organism evidence="2">
    <name type="scientific">marine metagenome</name>
    <dbReference type="NCBI Taxonomy" id="408172"/>
    <lineage>
        <taxon>unclassified sequences</taxon>
        <taxon>metagenomes</taxon>
        <taxon>ecological metagenomes</taxon>
    </lineage>
</organism>
<protein>
    <recommendedName>
        <fullName evidence="1">ChrR-like cupin domain-containing protein</fullName>
    </recommendedName>
</protein>
<proteinExistence type="predicted"/>
<evidence type="ECO:0000313" key="2">
    <source>
        <dbReference type="EMBL" id="SVB58642.1"/>
    </source>
</evidence>
<dbReference type="InterPro" id="IPR011051">
    <property type="entry name" value="RmlC_Cupin_sf"/>
</dbReference>
<evidence type="ECO:0000259" key="1">
    <source>
        <dbReference type="Pfam" id="PF12973"/>
    </source>
</evidence>
<reference evidence="2" key="1">
    <citation type="submission" date="2018-05" db="EMBL/GenBank/DDBJ databases">
        <authorList>
            <person name="Lanie J.A."/>
            <person name="Ng W.-L."/>
            <person name="Kazmierczak K.M."/>
            <person name="Andrzejewski T.M."/>
            <person name="Davidsen T.M."/>
            <person name="Wayne K.J."/>
            <person name="Tettelin H."/>
            <person name="Glass J.I."/>
            <person name="Rusch D."/>
            <person name="Podicherti R."/>
            <person name="Tsui H.-C.T."/>
            <person name="Winkler M.E."/>
        </authorList>
    </citation>
    <scope>NUCLEOTIDE SEQUENCE</scope>
</reference>
<feature type="domain" description="ChrR-like cupin" evidence="1">
    <location>
        <begin position="19"/>
        <end position="120"/>
    </location>
</feature>
<dbReference type="InterPro" id="IPR014710">
    <property type="entry name" value="RmlC-like_jellyroll"/>
</dbReference>
<dbReference type="InterPro" id="IPR025979">
    <property type="entry name" value="ChrR-like_cupin_dom"/>
</dbReference>
<dbReference type="SUPFAM" id="SSF51182">
    <property type="entry name" value="RmlC-like cupins"/>
    <property type="match status" value="1"/>
</dbReference>
<accession>A0A382F7N6</accession>
<sequence length="154" mass="17321">MNVNLTRISDAEIVSDAGDIIKNTNKMNWIEVGGGSRFKVLRACLKTGDWTLYVQMDPGAAFQAHRHQGSGEFFITKGELIYDIGRAPAGTYGFEPVYAEHFDAKCEVLTEMYFSGRGSVTYFDKDKNIDWIMDSEWLHKLALGEVELDVSPKD</sequence>
<dbReference type="Gene3D" id="2.60.120.10">
    <property type="entry name" value="Jelly Rolls"/>
    <property type="match status" value="1"/>
</dbReference>
<name>A0A382F7N6_9ZZZZ</name>
<gene>
    <name evidence="2" type="ORF">METZ01_LOCUS211496</name>
</gene>
<dbReference type="AlphaFoldDB" id="A0A382F7N6"/>